<dbReference type="PANTHER" id="PTHR39169">
    <property type="match status" value="1"/>
</dbReference>
<dbReference type="InterPro" id="IPR011008">
    <property type="entry name" value="Dimeric_a/b-barrel"/>
</dbReference>
<proteinExistence type="predicted"/>
<dbReference type="InterPro" id="IPR014910">
    <property type="entry name" value="YdhR"/>
</dbReference>
<sequence>MTYILQIDFPITGPFGIEMTEAFSELARSITKEPGFLWKIWTENENAQEAGGIYAFTTEQDAQNYLTMHTQRLIQLGITDSKHKIFKVNEGLTKITHKHF</sequence>
<protein>
    <submittedName>
        <fullName evidence="1">Monooxygenase</fullName>
    </submittedName>
</protein>
<organism evidence="1 2">
    <name type="scientific">Staphylococcus gallinarum</name>
    <dbReference type="NCBI Taxonomy" id="1293"/>
    <lineage>
        <taxon>Bacteria</taxon>
        <taxon>Bacillati</taxon>
        <taxon>Bacillota</taxon>
        <taxon>Bacilli</taxon>
        <taxon>Bacillales</taxon>
        <taxon>Staphylococcaceae</taxon>
        <taxon>Staphylococcus</taxon>
    </lineage>
</organism>
<keyword evidence="1" id="KW-0503">Monooxygenase</keyword>
<dbReference type="EMBL" id="QXRZ01000009">
    <property type="protein sequence ID" value="RIL41601.1"/>
    <property type="molecule type" value="Genomic_DNA"/>
</dbReference>
<dbReference type="Proteomes" id="UP000283576">
    <property type="component" value="Unassembled WGS sequence"/>
</dbReference>
<dbReference type="GO" id="GO:0004497">
    <property type="term" value="F:monooxygenase activity"/>
    <property type="evidence" value="ECO:0007669"/>
    <property type="project" value="UniProtKB-KW"/>
</dbReference>
<dbReference type="AlphaFoldDB" id="A0A2T4SV07"/>
<name>A0A2T4SV07_STAGA</name>
<dbReference type="PANTHER" id="PTHR39169:SF1">
    <property type="entry name" value="MONOOXYGENASE YDHR-RELATED"/>
    <property type="match status" value="1"/>
</dbReference>
<keyword evidence="1" id="KW-0560">Oxidoreductase</keyword>
<evidence type="ECO:0000313" key="1">
    <source>
        <dbReference type="EMBL" id="RIL41601.1"/>
    </source>
</evidence>
<evidence type="ECO:0000313" key="2">
    <source>
        <dbReference type="Proteomes" id="UP000283576"/>
    </source>
</evidence>
<comment type="caution">
    <text evidence="1">The sequence shown here is derived from an EMBL/GenBank/DDBJ whole genome shotgun (WGS) entry which is preliminary data.</text>
</comment>
<dbReference type="RefSeq" id="WP_107590149.1">
    <property type="nucleotide sequence ID" value="NZ_JAIEXT010000002.1"/>
</dbReference>
<dbReference type="NCBIfam" id="NF008333">
    <property type="entry name" value="PRK11118.1"/>
    <property type="match status" value="1"/>
</dbReference>
<gene>
    <name evidence="1" type="ORF">BUZ01_11750</name>
</gene>
<reference evidence="1 2" key="1">
    <citation type="journal article" date="2016" name="Front. Microbiol.">
        <title>Comprehensive Phylogenetic Analysis of Bovine Non-aureus Staphylococci Species Based on Whole-Genome Sequencing.</title>
        <authorList>
            <person name="Naushad S."/>
            <person name="Barkema H.W."/>
            <person name="Luby C."/>
            <person name="Condas L.A."/>
            <person name="Nobrega D.B."/>
            <person name="Carson D.A."/>
            <person name="De Buck J."/>
        </authorList>
    </citation>
    <scope>NUCLEOTIDE SEQUENCE [LARGE SCALE GENOMIC DNA]</scope>
    <source>
        <strain evidence="1 2">SNUC 1388</strain>
    </source>
</reference>
<dbReference type="Gene3D" id="3.30.70.100">
    <property type="match status" value="1"/>
</dbReference>
<dbReference type="SUPFAM" id="SSF54909">
    <property type="entry name" value="Dimeric alpha+beta barrel"/>
    <property type="match status" value="1"/>
</dbReference>
<dbReference type="Pfam" id="PF08803">
    <property type="entry name" value="ydhR"/>
    <property type="match status" value="1"/>
</dbReference>
<accession>A0A2T4SV07</accession>